<dbReference type="OrthoDB" id="10390834at2759"/>
<feature type="signal peptide" evidence="1">
    <location>
        <begin position="1"/>
        <end position="18"/>
    </location>
</feature>
<evidence type="ECO:0000313" key="2">
    <source>
        <dbReference type="EMBL" id="KAJ1970000.1"/>
    </source>
</evidence>
<organism evidence="2 3">
    <name type="scientific">Dimargaris verticillata</name>
    <dbReference type="NCBI Taxonomy" id="2761393"/>
    <lineage>
        <taxon>Eukaryota</taxon>
        <taxon>Fungi</taxon>
        <taxon>Fungi incertae sedis</taxon>
        <taxon>Zoopagomycota</taxon>
        <taxon>Kickxellomycotina</taxon>
        <taxon>Dimargaritomycetes</taxon>
        <taxon>Dimargaritales</taxon>
        <taxon>Dimargaritaceae</taxon>
        <taxon>Dimargaris</taxon>
    </lineage>
</organism>
<name>A0A9W8AXC7_9FUNG</name>
<dbReference type="EMBL" id="JANBQB010001857">
    <property type="protein sequence ID" value="KAJ1970000.1"/>
    <property type="molecule type" value="Genomic_DNA"/>
</dbReference>
<dbReference type="AlphaFoldDB" id="A0A9W8AXC7"/>
<feature type="chain" id="PRO_5040899763" evidence="1">
    <location>
        <begin position="19"/>
        <end position="236"/>
    </location>
</feature>
<dbReference type="Proteomes" id="UP001151582">
    <property type="component" value="Unassembled WGS sequence"/>
</dbReference>
<evidence type="ECO:0000313" key="3">
    <source>
        <dbReference type="Proteomes" id="UP001151582"/>
    </source>
</evidence>
<evidence type="ECO:0000256" key="1">
    <source>
        <dbReference type="SAM" id="SignalP"/>
    </source>
</evidence>
<accession>A0A9W8AXC7</accession>
<protein>
    <submittedName>
        <fullName evidence="2">Uncharacterized protein</fullName>
    </submittedName>
</protein>
<proteinExistence type="predicted"/>
<keyword evidence="1" id="KW-0732">Signal</keyword>
<keyword evidence="3" id="KW-1185">Reference proteome</keyword>
<gene>
    <name evidence="2" type="ORF">H4R34_006111</name>
</gene>
<sequence>MLLKPVLVALGLITVVQATRFVKSAQGFDIITPVPVYNPGAKDSMMLPLPQKRNQVSKFPIADFCDGIINQFNHGKPINDPAIKVPNQAKVPSAVYRMMGIKKGRDMFAATFYGHTFFPLDPGPAYSYFCTDDAKRQGTLVVRTRDTSFLYFGKSPTFYIQAWYAPMGTFSDISYLDQNDCFYEQSLSYPVLLRMSQFFGRYFRSFMDTVARPLTRSLLTRSGQGQSLHPVLQRRR</sequence>
<reference evidence="2" key="1">
    <citation type="submission" date="2022-07" db="EMBL/GenBank/DDBJ databases">
        <title>Phylogenomic reconstructions and comparative analyses of Kickxellomycotina fungi.</title>
        <authorList>
            <person name="Reynolds N.K."/>
            <person name="Stajich J.E."/>
            <person name="Barry K."/>
            <person name="Grigoriev I.V."/>
            <person name="Crous P."/>
            <person name="Smith M.E."/>
        </authorList>
    </citation>
    <scope>NUCLEOTIDE SEQUENCE</scope>
    <source>
        <strain evidence="2">RSA 567</strain>
    </source>
</reference>
<comment type="caution">
    <text evidence="2">The sequence shown here is derived from an EMBL/GenBank/DDBJ whole genome shotgun (WGS) entry which is preliminary data.</text>
</comment>